<evidence type="ECO:0000256" key="3">
    <source>
        <dbReference type="ARBA" id="ARBA00022741"/>
    </source>
</evidence>
<dbReference type="EC" id="2.7.1.176" evidence="2"/>
<dbReference type="RefSeq" id="WP_121057211.1">
    <property type="nucleotide sequence ID" value="NZ_RCDB01000001.1"/>
</dbReference>
<dbReference type="InterPro" id="IPR027417">
    <property type="entry name" value="P-loop_NTPase"/>
</dbReference>
<evidence type="ECO:0000256" key="4">
    <source>
        <dbReference type="ARBA" id="ARBA00022840"/>
    </source>
</evidence>
<feature type="domain" description="Zeta toxin" evidence="8">
    <location>
        <begin position="24"/>
        <end position="202"/>
    </location>
</feature>
<evidence type="ECO:0000259" key="8">
    <source>
        <dbReference type="Pfam" id="PF06414"/>
    </source>
</evidence>
<proteinExistence type="inferred from homology"/>
<dbReference type="Gene3D" id="3.40.50.300">
    <property type="entry name" value="P-loop containing nucleotide triphosphate hydrolases"/>
    <property type="match status" value="1"/>
</dbReference>
<gene>
    <name evidence="9" type="ORF">C7474_0428</name>
</gene>
<dbReference type="Proteomes" id="UP000273158">
    <property type="component" value="Unassembled WGS sequence"/>
</dbReference>
<dbReference type="GO" id="GO:0016301">
    <property type="term" value="F:kinase activity"/>
    <property type="evidence" value="ECO:0007669"/>
    <property type="project" value="InterPro"/>
</dbReference>
<evidence type="ECO:0000256" key="2">
    <source>
        <dbReference type="ARBA" id="ARBA00011963"/>
    </source>
</evidence>
<evidence type="ECO:0000313" key="9">
    <source>
        <dbReference type="EMBL" id="RLK52488.1"/>
    </source>
</evidence>
<keyword evidence="10" id="KW-1185">Reference proteome</keyword>
<accession>A0A498CK94</accession>
<dbReference type="InterPro" id="IPR010488">
    <property type="entry name" value="Zeta_toxin_domain"/>
</dbReference>
<keyword evidence="3" id="KW-0547">Nucleotide-binding</keyword>
<evidence type="ECO:0000256" key="6">
    <source>
        <dbReference type="ARBA" id="ARBA00048178"/>
    </source>
</evidence>
<feature type="region of interest" description="Disordered" evidence="7">
    <location>
        <begin position="306"/>
        <end position="330"/>
    </location>
</feature>
<comment type="similarity">
    <text evidence="1">Belongs to the zeta toxin family.</text>
</comment>
<dbReference type="GO" id="GO:0005524">
    <property type="term" value="F:ATP binding"/>
    <property type="evidence" value="ECO:0007669"/>
    <property type="project" value="UniProtKB-KW"/>
</dbReference>
<comment type="caution">
    <text evidence="9">The sequence shown here is derived from an EMBL/GenBank/DDBJ whole genome shotgun (WGS) entry which is preliminary data.</text>
</comment>
<organism evidence="9 10">
    <name type="scientific">Microbacterium telephonicum</name>
    <dbReference type="NCBI Taxonomy" id="1714841"/>
    <lineage>
        <taxon>Bacteria</taxon>
        <taxon>Bacillati</taxon>
        <taxon>Actinomycetota</taxon>
        <taxon>Actinomycetes</taxon>
        <taxon>Micrococcales</taxon>
        <taxon>Microbacteriaceae</taxon>
        <taxon>Microbacterium</taxon>
    </lineage>
</organism>
<keyword evidence="4" id="KW-0067">ATP-binding</keyword>
<reference evidence="9 10" key="1">
    <citation type="journal article" date="2015" name="Stand. Genomic Sci.">
        <title>Genomic Encyclopedia of Bacterial and Archaeal Type Strains, Phase III: the genomes of soil and plant-associated and newly described type strains.</title>
        <authorList>
            <person name="Whitman W.B."/>
            <person name="Woyke T."/>
            <person name="Klenk H.P."/>
            <person name="Zhou Y."/>
            <person name="Lilburn T.G."/>
            <person name="Beck B.J."/>
            <person name="De Vos P."/>
            <person name="Vandamme P."/>
            <person name="Eisen J.A."/>
            <person name="Garrity G."/>
            <person name="Hugenholtz P."/>
            <person name="Kyrpides N.C."/>
        </authorList>
    </citation>
    <scope>NUCLEOTIDE SEQUENCE [LARGE SCALE GENOMIC DNA]</scope>
    <source>
        <strain evidence="9 10">S2T63</strain>
    </source>
</reference>
<evidence type="ECO:0000256" key="7">
    <source>
        <dbReference type="SAM" id="MobiDB-lite"/>
    </source>
</evidence>
<dbReference type="AlphaFoldDB" id="A0A498CK94"/>
<comment type="catalytic activity">
    <reaction evidence="6">
        <text>UDP-N-acetyl-alpha-D-glucosamine + ATP = UDP-N-acetyl-alpha-D-glucosamine 3'-phosphate + ADP + H(+)</text>
        <dbReference type="Rhea" id="RHEA:32671"/>
        <dbReference type="ChEBI" id="CHEBI:15378"/>
        <dbReference type="ChEBI" id="CHEBI:30616"/>
        <dbReference type="ChEBI" id="CHEBI:57705"/>
        <dbReference type="ChEBI" id="CHEBI:64353"/>
        <dbReference type="ChEBI" id="CHEBI:456216"/>
        <dbReference type="EC" id="2.7.1.176"/>
    </reaction>
</comment>
<protein>
    <recommendedName>
        <fullName evidence="5">UDP-N-acetylglucosamine kinase</fullName>
        <ecNumber evidence="2">2.7.1.176</ecNumber>
    </recommendedName>
    <alternativeName>
        <fullName evidence="5">UDP-N-acetylglucosamine kinase</fullName>
    </alternativeName>
</protein>
<dbReference type="Pfam" id="PF06414">
    <property type="entry name" value="Zeta_toxin"/>
    <property type="match status" value="1"/>
</dbReference>
<feature type="compositionally biased region" description="Low complexity" evidence="7">
    <location>
        <begin position="307"/>
        <end position="330"/>
    </location>
</feature>
<sequence>MNAPDVYTQLIAPSLFSGAPVTVDPSLTLVVGAPGSGRMRVAWASAATAGVTAPISAALMRAFHPDAAELYRQFPTTVESIMRPVVEEWTSRAIGQALEERRSLVLEADALSADAVEAAVVAFRSAGFTSRLIVVSARPADALLTTTSAFLAQRRERVAAQFSSVEATQGAFSSTPELLRAVEVSSSVERVEVVAGTGAVLHAASPVEDPASTAGLVDAFSGEASRGFSSIEGVRWLSELRRISEYTREAHEEAPALLESLAELHRLALTDVLPTMPLRPESEPAVRQRTQLEQSLSRLERQLALQAEPSVTEPPVVVAPAPSTSRGLDR</sequence>
<dbReference type="EMBL" id="RCDB01000001">
    <property type="protein sequence ID" value="RLK52488.1"/>
    <property type="molecule type" value="Genomic_DNA"/>
</dbReference>
<evidence type="ECO:0000256" key="1">
    <source>
        <dbReference type="ARBA" id="ARBA00009104"/>
    </source>
</evidence>
<evidence type="ECO:0000313" key="10">
    <source>
        <dbReference type="Proteomes" id="UP000273158"/>
    </source>
</evidence>
<name>A0A498CK94_9MICO</name>
<evidence type="ECO:0000256" key="5">
    <source>
        <dbReference type="ARBA" id="ARBA00032897"/>
    </source>
</evidence>